<dbReference type="AlphaFoldDB" id="A0A2I1PAI9"/>
<comment type="caution">
    <text evidence="1">The sequence shown here is derived from an EMBL/GenBank/DDBJ whole genome shotgun (WGS) entry which is preliminary data.</text>
</comment>
<dbReference type="SUPFAM" id="SSF103032">
    <property type="entry name" value="Hypothetical protein YwqG"/>
    <property type="match status" value="1"/>
</dbReference>
<dbReference type="Proteomes" id="UP000234206">
    <property type="component" value="Unassembled WGS sequence"/>
</dbReference>
<dbReference type="Gene3D" id="2.30.320.10">
    <property type="entry name" value="YwqG-like"/>
    <property type="match status" value="1"/>
</dbReference>
<dbReference type="InterPro" id="IPR015315">
    <property type="entry name" value="DUF1963"/>
</dbReference>
<accession>A0A2I1PAI9</accession>
<proteinExistence type="predicted"/>
<sequence length="293" mass="31669">MLLAPEAPYEDDDVEHLQDPFEAVAREYLDPETARRWLALGRPTVELVGGEGPVVARLGGVPHLPAGTPWPHWEGHGPLAFVGEVDLAALAAAGLRTGIELPTTGRLLAFHWDGEVDDFETLVGCWDPATAAGAVLLHVAAGRDTCPPTQVPEPLESWTEVELTGRQAMSYPASDHPAVSLEFGVGPVDDHPVTNEDFEDEVMTLQIAQASHRLGGYTLPDQGPTEFEVMAFKGLSAEGEDGDREAVRWHNLLQVGSDDATGMCWGDEGKLYWMTRPDAEEPVADAGFTWQCA</sequence>
<reference evidence="1 2" key="1">
    <citation type="submission" date="2017-12" db="EMBL/GenBank/DDBJ databases">
        <title>Phylogenetic diversity of female urinary microbiome.</title>
        <authorList>
            <person name="Thomas-White K."/>
            <person name="Wolfe A.J."/>
        </authorList>
    </citation>
    <scope>NUCLEOTIDE SEQUENCE [LARGE SCALE GENOMIC DNA]</scope>
    <source>
        <strain evidence="1 2">UMB1298</strain>
    </source>
</reference>
<dbReference type="Pfam" id="PF09234">
    <property type="entry name" value="DUF1963"/>
    <property type="match status" value="1"/>
</dbReference>
<protein>
    <submittedName>
        <fullName evidence="1">DUF1963 domain-containing protein</fullName>
    </submittedName>
</protein>
<keyword evidence="2" id="KW-1185">Reference proteome</keyword>
<evidence type="ECO:0000313" key="1">
    <source>
        <dbReference type="EMBL" id="PKZ41640.1"/>
    </source>
</evidence>
<name>A0A2I1PAI9_9MICO</name>
<dbReference type="EMBL" id="PKIZ01000011">
    <property type="protein sequence ID" value="PKZ41640.1"/>
    <property type="molecule type" value="Genomic_DNA"/>
</dbReference>
<dbReference type="InterPro" id="IPR035948">
    <property type="entry name" value="YwqG-like_sf"/>
</dbReference>
<gene>
    <name evidence="1" type="ORF">CYJ76_07110</name>
</gene>
<evidence type="ECO:0000313" key="2">
    <source>
        <dbReference type="Proteomes" id="UP000234206"/>
    </source>
</evidence>
<organism evidence="1 2">
    <name type="scientific">Kytococcus schroeteri</name>
    <dbReference type="NCBI Taxonomy" id="138300"/>
    <lineage>
        <taxon>Bacteria</taxon>
        <taxon>Bacillati</taxon>
        <taxon>Actinomycetota</taxon>
        <taxon>Actinomycetes</taxon>
        <taxon>Micrococcales</taxon>
        <taxon>Kytococcaceae</taxon>
        <taxon>Kytococcus</taxon>
    </lineage>
</organism>